<protein>
    <submittedName>
        <fullName evidence="4">GNAT family N-acetyltransferase</fullName>
    </submittedName>
</protein>
<dbReference type="Proteomes" id="UP000533476">
    <property type="component" value="Unassembled WGS sequence"/>
</dbReference>
<comment type="caution">
    <text evidence="4">The sequence shown here is derived from an EMBL/GenBank/DDBJ whole genome shotgun (WGS) entry which is preliminary data.</text>
</comment>
<dbReference type="Pfam" id="PF00583">
    <property type="entry name" value="Acetyltransf_1"/>
    <property type="match status" value="1"/>
</dbReference>
<dbReference type="CDD" id="cd04301">
    <property type="entry name" value="NAT_SF"/>
    <property type="match status" value="1"/>
</dbReference>
<feature type="domain" description="N-acetyltransferase" evidence="3">
    <location>
        <begin position="1"/>
        <end position="157"/>
    </location>
</feature>
<keyword evidence="2" id="KW-0012">Acyltransferase</keyword>
<evidence type="ECO:0000259" key="3">
    <source>
        <dbReference type="PROSITE" id="PS51186"/>
    </source>
</evidence>
<evidence type="ECO:0000313" key="4">
    <source>
        <dbReference type="EMBL" id="NMP21322.1"/>
    </source>
</evidence>
<dbReference type="PANTHER" id="PTHR43877">
    <property type="entry name" value="AMINOALKYLPHOSPHONATE N-ACETYLTRANSFERASE-RELATED-RELATED"/>
    <property type="match status" value="1"/>
</dbReference>
<dbReference type="AlphaFoldDB" id="A0A7Y0L1J7"/>
<dbReference type="EMBL" id="JABBVZ010000006">
    <property type="protein sequence ID" value="NMP21322.1"/>
    <property type="molecule type" value="Genomic_DNA"/>
</dbReference>
<keyword evidence="5" id="KW-1185">Reference proteome</keyword>
<keyword evidence="1 4" id="KW-0808">Transferase</keyword>
<sequence length="162" mass="18141">MMSPDSPEHRSWLINLWTSEWGGDPMVSGDHRYYLRDLEARIAIDDDQPVGAVTWAVHDQEAEIVSLNALVEGRHIGTRLIRAVEEDAVKNGVTRVFLTTTNDNVRALAFYQKRGYRLTALNVGAVDRARQQKPAIPVIAANGIPIHDELILAKRLQSVNPH</sequence>
<dbReference type="InterPro" id="IPR016181">
    <property type="entry name" value="Acyl_CoA_acyltransferase"/>
</dbReference>
<dbReference type="Gene3D" id="3.40.630.30">
    <property type="match status" value="1"/>
</dbReference>
<accession>A0A7Y0L1J7</accession>
<gene>
    <name evidence="4" type="ORF">HIJ39_02995</name>
</gene>
<proteinExistence type="predicted"/>
<name>A0A7Y0L1J7_9FIRM</name>
<dbReference type="InterPro" id="IPR050832">
    <property type="entry name" value="Bact_Acetyltransf"/>
</dbReference>
<dbReference type="InterPro" id="IPR000182">
    <property type="entry name" value="GNAT_dom"/>
</dbReference>
<dbReference type="GO" id="GO:0016747">
    <property type="term" value="F:acyltransferase activity, transferring groups other than amino-acyl groups"/>
    <property type="evidence" value="ECO:0007669"/>
    <property type="project" value="InterPro"/>
</dbReference>
<evidence type="ECO:0000313" key="5">
    <source>
        <dbReference type="Proteomes" id="UP000533476"/>
    </source>
</evidence>
<reference evidence="4 5" key="1">
    <citation type="submission" date="2020-04" db="EMBL/GenBank/DDBJ databases">
        <authorList>
            <person name="Zhang R."/>
            <person name="Schippers A."/>
        </authorList>
    </citation>
    <scope>NUCLEOTIDE SEQUENCE [LARGE SCALE GENOMIC DNA]</scope>
    <source>
        <strain evidence="4 5">DSM 109850</strain>
    </source>
</reference>
<organism evidence="4 5">
    <name type="scientific">Sulfobacillus harzensis</name>
    <dbReference type="NCBI Taxonomy" id="2729629"/>
    <lineage>
        <taxon>Bacteria</taxon>
        <taxon>Bacillati</taxon>
        <taxon>Bacillota</taxon>
        <taxon>Clostridia</taxon>
        <taxon>Eubacteriales</taxon>
        <taxon>Clostridiales Family XVII. Incertae Sedis</taxon>
        <taxon>Sulfobacillus</taxon>
    </lineage>
</organism>
<dbReference type="PANTHER" id="PTHR43877:SF2">
    <property type="entry name" value="AMINOALKYLPHOSPHONATE N-ACETYLTRANSFERASE-RELATED"/>
    <property type="match status" value="1"/>
</dbReference>
<dbReference type="SUPFAM" id="SSF55729">
    <property type="entry name" value="Acyl-CoA N-acyltransferases (Nat)"/>
    <property type="match status" value="1"/>
</dbReference>
<evidence type="ECO:0000256" key="1">
    <source>
        <dbReference type="ARBA" id="ARBA00022679"/>
    </source>
</evidence>
<evidence type="ECO:0000256" key="2">
    <source>
        <dbReference type="ARBA" id="ARBA00023315"/>
    </source>
</evidence>
<dbReference type="PROSITE" id="PS51186">
    <property type="entry name" value="GNAT"/>
    <property type="match status" value="1"/>
</dbReference>